<evidence type="ECO:0000256" key="4">
    <source>
        <dbReference type="RuleBase" id="RU003690"/>
    </source>
</evidence>
<evidence type="ECO:0000313" key="5">
    <source>
        <dbReference type="EMBL" id="BDZ52235.1"/>
    </source>
</evidence>
<dbReference type="SUPFAM" id="SSF51445">
    <property type="entry name" value="(Trans)glycosidases"/>
    <property type="match status" value="1"/>
</dbReference>
<keyword evidence="2" id="KW-0378">Hydrolase</keyword>
<dbReference type="InterPro" id="IPR001360">
    <property type="entry name" value="Glyco_hydro_1"/>
</dbReference>
<comment type="similarity">
    <text evidence="1 4">Belongs to the glycosyl hydrolase 1 family.</text>
</comment>
<dbReference type="Proteomes" id="UP001321486">
    <property type="component" value="Chromosome"/>
</dbReference>
<dbReference type="RefSeq" id="WP_286344848.1">
    <property type="nucleotide sequence ID" value="NZ_AP027732.1"/>
</dbReference>
<name>A0ABM8GUT5_9MICO</name>
<dbReference type="PANTHER" id="PTHR10353:SF36">
    <property type="entry name" value="LP05116P"/>
    <property type="match status" value="1"/>
</dbReference>
<reference evidence="6" key="1">
    <citation type="journal article" date="2019" name="Int. J. Syst. Evol. Microbiol.">
        <title>The Global Catalogue of Microorganisms (GCM) 10K type strain sequencing project: providing services to taxonomists for standard genome sequencing and annotation.</title>
        <authorList>
            <consortium name="The Broad Institute Genomics Platform"/>
            <consortium name="The Broad Institute Genome Sequencing Center for Infectious Disease"/>
            <person name="Wu L."/>
            <person name="Ma J."/>
        </authorList>
    </citation>
    <scope>NUCLEOTIDE SEQUENCE [LARGE SCALE GENOMIC DNA]</scope>
    <source>
        <strain evidence="6">NBRC 108728</strain>
    </source>
</reference>
<evidence type="ECO:0000313" key="6">
    <source>
        <dbReference type="Proteomes" id="UP001321486"/>
    </source>
</evidence>
<evidence type="ECO:0000256" key="1">
    <source>
        <dbReference type="ARBA" id="ARBA00010838"/>
    </source>
</evidence>
<organism evidence="5 6">
    <name type="scientific">Frondihabitans sucicola</name>
    <dbReference type="NCBI Taxonomy" id="1268041"/>
    <lineage>
        <taxon>Bacteria</taxon>
        <taxon>Bacillati</taxon>
        <taxon>Actinomycetota</taxon>
        <taxon>Actinomycetes</taxon>
        <taxon>Micrococcales</taxon>
        <taxon>Microbacteriaceae</taxon>
        <taxon>Frondihabitans</taxon>
    </lineage>
</organism>
<evidence type="ECO:0000256" key="2">
    <source>
        <dbReference type="ARBA" id="ARBA00022801"/>
    </source>
</evidence>
<protein>
    <recommendedName>
        <fullName evidence="7">Glycosyl hydrolase family protein</fullName>
    </recommendedName>
</protein>
<gene>
    <name evidence="5" type="ORF">GCM10025867_44760</name>
</gene>
<dbReference type="EMBL" id="AP027732">
    <property type="protein sequence ID" value="BDZ52235.1"/>
    <property type="molecule type" value="Genomic_DNA"/>
</dbReference>
<dbReference type="Pfam" id="PF00232">
    <property type="entry name" value="Glyco_hydro_1"/>
    <property type="match status" value="2"/>
</dbReference>
<sequence>MSAAFERGTLTWVAGIEDTCVYPPARFAMEALDEYDLTEHSLHWRSDLDTVQELGVTALRYGVNWPRVHTAPHEFDWAVLDERLAYATEDLGLTVIADLVHYGTPTWLDDSFADPRYPDAVAEFAGAFAERYRGLVDHITPLNEPVTTASFCGLRGVWPPALTGWDGWATVVLGIVEGMARSIEAIRAANPEAVVVHVEASALYAAGAPHLGDLATHLESIGTLPTDLLLGRVTPEHELYDWLVSQGATAERLDRLTRDPARIDLMGVNYYPDLSPRTLVDAEGQVSQVATNRWAEGLAATLRTFAERYRLPLVVTETSIEGDDDVRAAWVDASIDAVRALVAEGVDVRGYTWWPVFDFVDWSFASGGRNVEEFQVDDGLVEARSSSTASKSPYLRRMGLIRLDEQEDGTLARVPTAAADGFAARTRAAGADVIDDLSA</sequence>
<evidence type="ECO:0008006" key="7">
    <source>
        <dbReference type="Google" id="ProtNLM"/>
    </source>
</evidence>
<accession>A0ABM8GUT5</accession>
<proteinExistence type="inferred from homology"/>
<dbReference type="PANTHER" id="PTHR10353">
    <property type="entry name" value="GLYCOSYL HYDROLASE"/>
    <property type="match status" value="1"/>
</dbReference>
<evidence type="ECO:0000256" key="3">
    <source>
        <dbReference type="ARBA" id="ARBA00023295"/>
    </source>
</evidence>
<dbReference type="InterPro" id="IPR017853">
    <property type="entry name" value="GH"/>
</dbReference>
<dbReference type="Gene3D" id="3.20.20.80">
    <property type="entry name" value="Glycosidases"/>
    <property type="match status" value="1"/>
</dbReference>
<keyword evidence="3" id="KW-0326">Glycosidase</keyword>
<keyword evidence="6" id="KW-1185">Reference proteome</keyword>